<dbReference type="GO" id="GO:0012505">
    <property type="term" value="C:endomembrane system"/>
    <property type="evidence" value="ECO:0007669"/>
    <property type="project" value="TreeGrafter"/>
</dbReference>
<keyword evidence="2" id="KW-1133">Transmembrane helix</keyword>
<evidence type="ECO:0000256" key="1">
    <source>
        <dbReference type="ARBA" id="ARBA00038357"/>
    </source>
</evidence>
<accession>A0A1L0DD52</accession>
<dbReference type="PANTHER" id="PTHR10281">
    <property type="entry name" value="MEMBRANE-ASSOCIATED PROGESTERONE RECEPTOR COMPONENT-RELATED"/>
    <property type="match status" value="1"/>
</dbReference>
<feature type="transmembrane region" description="Helical" evidence="2">
    <location>
        <begin position="16"/>
        <end position="35"/>
    </location>
</feature>
<evidence type="ECO:0000313" key="4">
    <source>
        <dbReference type="EMBL" id="SGZ53848.1"/>
    </source>
</evidence>
<dbReference type="InterPro" id="IPR050577">
    <property type="entry name" value="MAPR/NEUFC/NENF-like"/>
</dbReference>
<reference evidence="4 5" key="1">
    <citation type="submission" date="2016-10" db="EMBL/GenBank/DDBJ databases">
        <authorList>
            <person name="de Groot N.N."/>
        </authorList>
    </citation>
    <scope>NUCLEOTIDE SEQUENCE [LARGE SCALE GENOMIC DNA]</scope>
    <source>
        <strain evidence="4 5">PYCC 4715</strain>
    </source>
</reference>
<dbReference type="SUPFAM" id="SSF55856">
    <property type="entry name" value="Cytochrome b5-like heme/steroid binding domain"/>
    <property type="match status" value="1"/>
</dbReference>
<dbReference type="Proteomes" id="UP000182259">
    <property type="component" value="Chromosome III"/>
</dbReference>
<dbReference type="GO" id="GO:0016020">
    <property type="term" value="C:membrane"/>
    <property type="evidence" value="ECO:0007669"/>
    <property type="project" value="TreeGrafter"/>
</dbReference>
<dbReference type="PANTHER" id="PTHR10281:SF76">
    <property type="entry name" value="CALCUTTA CUP-RELATED"/>
    <property type="match status" value="1"/>
</dbReference>
<comment type="similarity">
    <text evidence="1">Belongs to the cytochrome b5 family. MAPR subfamily.</text>
</comment>
<proteinExistence type="inferred from homology"/>
<evidence type="ECO:0000256" key="2">
    <source>
        <dbReference type="SAM" id="Phobius"/>
    </source>
</evidence>
<sequence length="184" mass="21113">MDKTEDARDSFTLVDILRFISGLLLLNAFASWWFTSSSTWGYNGKWINPRFLSHIVTGNMVNLTLDELASYKGEDPNLPIYIAINGSVYDVTCAPEIYGPKGPYRFFSGRDSARAFVTGCFQNPEEFTYDLRGLDLEEAATDIRNWQRYFEKSSRYWYVGSVEHEPLTGEPPAPCKHNKYPNHQ</sequence>
<dbReference type="EMBL" id="LT635766">
    <property type="protein sequence ID" value="SGZ53848.1"/>
    <property type="molecule type" value="Genomic_DNA"/>
</dbReference>
<gene>
    <name evidence="4" type="ORF">SAMEA4029009_CIC11G00000004217</name>
</gene>
<dbReference type="SMART" id="SM01117">
    <property type="entry name" value="Cyt-b5"/>
    <property type="match status" value="1"/>
</dbReference>
<dbReference type="InterPro" id="IPR001199">
    <property type="entry name" value="Cyt_B5-like_heme/steroid-bd"/>
</dbReference>
<name>A0A1L0DD52_9ASCO</name>
<dbReference type="InterPro" id="IPR036400">
    <property type="entry name" value="Cyt_B5-like_heme/steroid_sf"/>
</dbReference>
<dbReference type="Pfam" id="PF00173">
    <property type="entry name" value="Cyt-b5"/>
    <property type="match status" value="1"/>
</dbReference>
<protein>
    <submittedName>
        <fullName evidence="4">CIC11C00000004217</fullName>
    </submittedName>
</protein>
<organism evidence="4 5">
    <name type="scientific">Sungouiella intermedia</name>
    <dbReference type="NCBI Taxonomy" id="45354"/>
    <lineage>
        <taxon>Eukaryota</taxon>
        <taxon>Fungi</taxon>
        <taxon>Dikarya</taxon>
        <taxon>Ascomycota</taxon>
        <taxon>Saccharomycotina</taxon>
        <taxon>Pichiomycetes</taxon>
        <taxon>Metschnikowiaceae</taxon>
        <taxon>Sungouiella</taxon>
    </lineage>
</organism>
<dbReference type="AlphaFoldDB" id="A0A1L0DD52"/>
<feature type="domain" description="Cytochrome b5 heme-binding" evidence="3">
    <location>
        <begin position="63"/>
        <end position="163"/>
    </location>
</feature>
<keyword evidence="2" id="KW-0472">Membrane</keyword>
<dbReference type="Gene3D" id="3.10.120.10">
    <property type="entry name" value="Cytochrome b5-like heme/steroid binding domain"/>
    <property type="match status" value="1"/>
</dbReference>
<evidence type="ECO:0000313" key="5">
    <source>
        <dbReference type="Proteomes" id="UP000182259"/>
    </source>
</evidence>
<evidence type="ECO:0000259" key="3">
    <source>
        <dbReference type="SMART" id="SM01117"/>
    </source>
</evidence>
<keyword evidence="2" id="KW-0812">Transmembrane</keyword>